<evidence type="ECO:0000313" key="2">
    <source>
        <dbReference type="EMBL" id="TBL70079.1"/>
    </source>
</evidence>
<dbReference type="InterPro" id="IPR019734">
    <property type="entry name" value="TPR_rpt"/>
</dbReference>
<gene>
    <name evidence="2" type="ORF">EYB31_34275</name>
</gene>
<dbReference type="SMART" id="SM00028">
    <property type="entry name" value="TPR"/>
    <property type="match status" value="4"/>
</dbReference>
<accession>A0A4Q9DEM8</accession>
<comment type="caution">
    <text evidence="2">The sequence shown here is derived from an EMBL/GenBank/DDBJ whole genome shotgun (WGS) entry which is preliminary data.</text>
</comment>
<evidence type="ECO:0000313" key="3">
    <source>
        <dbReference type="Proteomes" id="UP000293142"/>
    </source>
</evidence>
<feature type="transmembrane region" description="Helical" evidence="1">
    <location>
        <begin position="17"/>
        <end position="36"/>
    </location>
</feature>
<keyword evidence="1" id="KW-1133">Transmembrane helix</keyword>
<dbReference type="InterPro" id="IPR011990">
    <property type="entry name" value="TPR-like_helical_dom_sf"/>
</dbReference>
<dbReference type="Proteomes" id="UP000293142">
    <property type="component" value="Unassembled WGS sequence"/>
</dbReference>
<dbReference type="Pfam" id="PF13432">
    <property type="entry name" value="TPR_16"/>
    <property type="match status" value="1"/>
</dbReference>
<protein>
    <submittedName>
        <fullName evidence="2">Tetratricopeptide repeat protein</fullName>
    </submittedName>
</protein>
<dbReference type="OrthoDB" id="2468977at2"/>
<keyword evidence="1" id="KW-0472">Membrane</keyword>
<keyword evidence="1" id="KW-0812">Transmembrane</keyword>
<keyword evidence="3" id="KW-1185">Reference proteome</keyword>
<dbReference type="AlphaFoldDB" id="A0A4Q9DEM8"/>
<sequence length="230" mass="25828">MGVAYCGGIFRVKENKVAFILIPILLIAAIAVYFTMKVPDEVETASSCYSQATAAVQSQKWEDAKKQLNQCKLKYQGDGKFDFQLGNVARMQNQMDQALTYYLSALGTSPQLIEAYNNAAAIKMLQNKLDDAMSIIEDGLKQKPDYKDLNFKKGQLLYLKQQYTQVVPLLEPLVGDPEYFEAYRFLGLSQYKLGQKPQALNSLAEYLQKASPTTQGLQEIERIVAELKSP</sequence>
<dbReference type="EMBL" id="SIRE01000034">
    <property type="protein sequence ID" value="TBL70079.1"/>
    <property type="molecule type" value="Genomic_DNA"/>
</dbReference>
<organism evidence="2 3">
    <name type="scientific">Paenibacillus thalictri</name>
    <dbReference type="NCBI Taxonomy" id="2527873"/>
    <lineage>
        <taxon>Bacteria</taxon>
        <taxon>Bacillati</taxon>
        <taxon>Bacillota</taxon>
        <taxon>Bacilli</taxon>
        <taxon>Bacillales</taxon>
        <taxon>Paenibacillaceae</taxon>
        <taxon>Paenibacillus</taxon>
    </lineage>
</organism>
<dbReference type="SUPFAM" id="SSF48452">
    <property type="entry name" value="TPR-like"/>
    <property type="match status" value="1"/>
</dbReference>
<dbReference type="Gene3D" id="1.25.40.10">
    <property type="entry name" value="Tetratricopeptide repeat domain"/>
    <property type="match status" value="1"/>
</dbReference>
<proteinExistence type="predicted"/>
<reference evidence="2 3" key="1">
    <citation type="submission" date="2019-02" db="EMBL/GenBank/DDBJ databases">
        <title>Paenibacillus sp. nov., isolated from surface-sterilized tissue of Thalictrum simplex L.</title>
        <authorList>
            <person name="Tuo L."/>
        </authorList>
    </citation>
    <scope>NUCLEOTIDE SEQUENCE [LARGE SCALE GENOMIC DNA]</scope>
    <source>
        <strain evidence="2 3">N2SHLJ1</strain>
    </source>
</reference>
<evidence type="ECO:0000256" key="1">
    <source>
        <dbReference type="SAM" id="Phobius"/>
    </source>
</evidence>
<name>A0A4Q9DEM8_9BACL</name>